<evidence type="ECO:0000313" key="3">
    <source>
        <dbReference type="Proteomes" id="UP000250358"/>
    </source>
</evidence>
<accession>A0A2X1AQL8</accession>
<dbReference type="EMBL" id="UAQM01000051">
    <property type="protein sequence ID" value="SPU46997.1"/>
    <property type="molecule type" value="Genomic_DNA"/>
</dbReference>
<feature type="region of interest" description="Disordered" evidence="1">
    <location>
        <begin position="1"/>
        <end position="48"/>
    </location>
</feature>
<organism evidence="2 3">
    <name type="scientific">Brevundimonas diminuta</name>
    <name type="common">Pseudomonas diminuta</name>
    <dbReference type="NCBI Taxonomy" id="293"/>
    <lineage>
        <taxon>Bacteria</taxon>
        <taxon>Pseudomonadati</taxon>
        <taxon>Pseudomonadota</taxon>
        <taxon>Alphaproteobacteria</taxon>
        <taxon>Caulobacterales</taxon>
        <taxon>Caulobacteraceae</taxon>
        <taxon>Brevundimonas</taxon>
    </lineage>
</organism>
<reference evidence="2 3" key="1">
    <citation type="submission" date="2018-06" db="EMBL/GenBank/DDBJ databases">
        <authorList>
            <consortium name="Pathogen Informatics"/>
            <person name="Doyle S."/>
        </authorList>
    </citation>
    <scope>NUCLEOTIDE SEQUENCE [LARGE SCALE GENOMIC DNA]</scope>
    <source>
        <strain evidence="2 3">NCTC11165</strain>
    </source>
</reference>
<name>A0A2X1AQL8_BREDI</name>
<dbReference type="RefSeq" id="WP_252865872.1">
    <property type="nucleotide sequence ID" value="NZ_UAQM01000051.1"/>
</dbReference>
<protein>
    <submittedName>
        <fullName evidence="2">Uncharacterized protein</fullName>
    </submittedName>
</protein>
<evidence type="ECO:0000256" key="1">
    <source>
        <dbReference type="SAM" id="MobiDB-lite"/>
    </source>
</evidence>
<sequence length="48" mass="5316">MGLFSALFGSTPQKRDTLPRKPSKAEAMKAWGEKTKPGSGNYVPKHKR</sequence>
<dbReference type="AlphaFoldDB" id="A0A2X1AQL8"/>
<dbReference type="Proteomes" id="UP000250358">
    <property type="component" value="Unassembled WGS sequence"/>
</dbReference>
<evidence type="ECO:0000313" key="2">
    <source>
        <dbReference type="EMBL" id="SPU46997.1"/>
    </source>
</evidence>
<proteinExistence type="predicted"/>
<gene>
    <name evidence="2" type="ORF">NCTC11165_03353</name>
</gene>
<feature type="compositionally biased region" description="Basic and acidic residues" evidence="1">
    <location>
        <begin position="13"/>
        <end position="36"/>
    </location>
</feature>